<accession>A0A1I2LC42</accession>
<evidence type="ECO:0000313" key="2">
    <source>
        <dbReference type="Proteomes" id="UP000198897"/>
    </source>
</evidence>
<keyword evidence="2" id="KW-1185">Reference proteome</keyword>
<organism evidence="1 2">
    <name type="scientific">Halobacillus alkaliphilus</name>
    <dbReference type="NCBI Taxonomy" id="396056"/>
    <lineage>
        <taxon>Bacteria</taxon>
        <taxon>Bacillati</taxon>
        <taxon>Bacillota</taxon>
        <taxon>Bacilli</taxon>
        <taxon>Bacillales</taxon>
        <taxon>Bacillaceae</taxon>
        <taxon>Halobacillus</taxon>
    </lineage>
</organism>
<name>A0A1I2LC42_9BACI</name>
<dbReference type="AlphaFoldDB" id="A0A1I2LC42"/>
<evidence type="ECO:0008006" key="3">
    <source>
        <dbReference type="Google" id="ProtNLM"/>
    </source>
</evidence>
<gene>
    <name evidence="1" type="ORF">SAMN05216353_10858</name>
</gene>
<evidence type="ECO:0000313" key="1">
    <source>
        <dbReference type="EMBL" id="SFF76039.1"/>
    </source>
</evidence>
<sequence length="133" mass="15189">MVRYTIVVLAAVVFLSGCGLQVDKYQGQTSRDDVENMGMNEKITTDTQNPRLIKYVGDSWGLKQDRKLIKEAAAEVPGVEVKRVILEASQVWVSVDMKNEDKMSDEEIEEWKSEIKQAVYKAVPRYNIHVKIK</sequence>
<protein>
    <recommendedName>
        <fullName evidence="3">Sporulation lipoprotein YhcN/YlaJ (Spore_YhcN_YlaJ)</fullName>
    </recommendedName>
</protein>
<proteinExistence type="predicted"/>
<reference evidence="2" key="1">
    <citation type="submission" date="2016-10" db="EMBL/GenBank/DDBJ databases">
        <authorList>
            <person name="Varghese N."/>
            <person name="Submissions S."/>
        </authorList>
    </citation>
    <scope>NUCLEOTIDE SEQUENCE [LARGE SCALE GENOMIC DNA]</scope>
    <source>
        <strain evidence="2">FP5</strain>
    </source>
</reference>
<dbReference type="RefSeq" id="WP_089751304.1">
    <property type="nucleotide sequence ID" value="NZ_FOOG01000008.1"/>
</dbReference>
<dbReference type="PROSITE" id="PS51257">
    <property type="entry name" value="PROKAR_LIPOPROTEIN"/>
    <property type="match status" value="1"/>
</dbReference>
<dbReference type="Proteomes" id="UP000198897">
    <property type="component" value="Unassembled WGS sequence"/>
</dbReference>
<dbReference type="EMBL" id="FOOG01000008">
    <property type="protein sequence ID" value="SFF76039.1"/>
    <property type="molecule type" value="Genomic_DNA"/>
</dbReference>
<dbReference type="OrthoDB" id="2691655at2"/>